<dbReference type="Gene3D" id="1.20.1250.20">
    <property type="entry name" value="MFS general substrate transporter like domains"/>
    <property type="match status" value="2"/>
</dbReference>
<keyword evidence="2" id="KW-1003">Cell membrane</keyword>
<dbReference type="PANTHER" id="PTHR11662:SF399">
    <property type="entry name" value="FI19708P1-RELATED"/>
    <property type="match status" value="1"/>
</dbReference>
<feature type="transmembrane region" description="Helical" evidence="6">
    <location>
        <begin position="353"/>
        <end position="376"/>
    </location>
</feature>
<comment type="subcellular location">
    <subcellularLocation>
        <location evidence="1">Cell membrane</location>
        <topology evidence="1">Multi-pass membrane protein</topology>
    </subcellularLocation>
</comment>
<feature type="transmembrane region" description="Helical" evidence="6">
    <location>
        <begin position="226"/>
        <end position="246"/>
    </location>
</feature>
<evidence type="ECO:0000256" key="1">
    <source>
        <dbReference type="ARBA" id="ARBA00004651"/>
    </source>
</evidence>
<keyword evidence="3 6" id="KW-0812">Transmembrane</keyword>
<evidence type="ECO:0000313" key="9">
    <source>
        <dbReference type="Proteomes" id="UP000268684"/>
    </source>
</evidence>
<evidence type="ECO:0000259" key="7">
    <source>
        <dbReference type="PROSITE" id="PS50850"/>
    </source>
</evidence>
<feature type="transmembrane region" description="Helical" evidence="6">
    <location>
        <begin position="7"/>
        <end position="26"/>
    </location>
</feature>
<sequence length="424" mass="46220">MKLFRATGIVLVMLCVMYFITYLDRVNVSTAAAGFGKEFGLNKTEIGLVFSAFAYPYLVFQIIGGWVSDRFGARRTLLACGLLWAVATLLTGMAGGLASLLAARLLLGLGEGATFPAATSAMSRWVPREKRGFAQGITHAFSRVGNAVAPAAVVAVMAVYGWRESFYICGVISIVWVVIWALVYTEHPKDHPRITQTELDALPPPKQKPAAVPWGPLFRRMMPVTIVYFCYGWTLWLFLSWIPQYFLHSYDLDLKKSAVFASAVFFAGVIGDTLGGLVTDRILARTGSLKRARSWMVSICMLLTLLSLLPLLFMHDLYVSMACLAAGFFFAEMTIGPMWAVPMDIAPEHSGTASGMMNSGSALAAILSPVISGYVIDRFGSWELPFIGSMVLMGLGVLLAFRMQPESRFADTPAEQAAANRSPA</sequence>
<feature type="domain" description="Major facilitator superfamily (MFS) profile" evidence="7">
    <location>
        <begin position="10"/>
        <end position="408"/>
    </location>
</feature>
<proteinExistence type="predicted"/>
<feature type="transmembrane region" description="Helical" evidence="6">
    <location>
        <begin position="382"/>
        <end position="401"/>
    </location>
</feature>
<feature type="transmembrane region" description="Helical" evidence="6">
    <location>
        <begin position="165"/>
        <end position="184"/>
    </location>
</feature>
<dbReference type="GeneID" id="71058156"/>
<dbReference type="PIRSF" id="PIRSF002808">
    <property type="entry name" value="Hexose_phosphate_transp"/>
    <property type="match status" value="1"/>
</dbReference>
<protein>
    <submittedName>
        <fullName evidence="8">D-glucarate permease,putative 3-hydroxyphenylpropionic transporter MhpT,Arabinose efflux permease,D-galactonate transporter,Major Facilitator Superfamily</fullName>
    </submittedName>
</protein>
<dbReference type="PANTHER" id="PTHR11662">
    <property type="entry name" value="SOLUTE CARRIER FAMILY 17"/>
    <property type="match status" value="1"/>
</dbReference>
<name>A0AAJ5T7E8_9BURK</name>
<dbReference type="InterPro" id="IPR011701">
    <property type="entry name" value="MFS"/>
</dbReference>
<evidence type="ECO:0000256" key="2">
    <source>
        <dbReference type="ARBA" id="ARBA00022475"/>
    </source>
</evidence>
<evidence type="ECO:0000256" key="6">
    <source>
        <dbReference type="SAM" id="Phobius"/>
    </source>
</evidence>
<feature type="transmembrane region" description="Helical" evidence="6">
    <location>
        <begin position="76"/>
        <end position="95"/>
    </location>
</feature>
<dbReference type="Pfam" id="PF07690">
    <property type="entry name" value="MFS_1"/>
    <property type="match status" value="1"/>
</dbReference>
<dbReference type="InterPro" id="IPR036259">
    <property type="entry name" value="MFS_trans_sf"/>
</dbReference>
<keyword evidence="4 6" id="KW-1133">Transmembrane helix</keyword>
<evidence type="ECO:0000256" key="5">
    <source>
        <dbReference type="ARBA" id="ARBA00023136"/>
    </source>
</evidence>
<keyword evidence="5 6" id="KW-0472">Membrane</keyword>
<organism evidence="8 9">
    <name type="scientific">Burkholderia stabilis</name>
    <dbReference type="NCBI Taxonomy" id="95485"/>
    <lineage>
        <taxon>Bacteria</taxon>
        <taxon>Pseudomonadati</taxon>
        <taxon>Pseudomonadota</taxon>
        <taxon>Betaproteobacteria</taxon>
        <taxon>Burkholderiales</taxon>
        <taxon>Burkholderiaceae</taxon>
        <taxon>Burkholderia</taxon>
        <taxon>Burkholderia cepacia complex</taxon>
    </lineage>
</organism>
<feature type="transmembrane region" description="Helical" evidence="6">
    <location>
        <begin position="295"/>
        <end position="313"/>
    </location>
</feature>
<evidence type="ECO:0000256" key="3">
    <source>
        <dbReference type="ARBA" id="ARBA00022692"/>
    </source>
</evidence>
<dbReference type="InterPro" id="IPR020846">
    <property type="entry name" value="MFS_dom"/>
</dbReference>
<dbReference type="CDD" id="cd17319">
    <property type="entry name" value="MFS_ExuT_GudP_like"/>
    <property type="match status" value="1"/>
</dbReference>
<dbReference type="EMBL" id="LR025743">
    <property type="protein sequence ID" value="VBB15543.1"/>
    <property type="molecule type" value="Genomic_DNA"/>
</dbReference>
<dbReference type="AlphaFoldDB" id="A0AAJ5T7E8"/>
<accession>A0AAJ5T7E8</accession>
<evidence type="ECO:0000256" key="4">
    <source>
        <dbReference type="ARBA" id="ARBA00022989"/>
    </source>
</evidence>
<dbReference type="RefSeq" id="WP_122170921.1">
    <property type="nucleotide sequence ID" value="NZ_LR025743.1"/>
</dbReference>
<dbReference type="GO" id="GO:0022857">
    <property type="term" value="F:transmembrane transporter activity"/>
    <property type="evidence" value="ECO:0007669"/>
    <property type="project" value="InterPro"/>
</dbReference>
<feature type="transmembrane region" description="Helical" evidence="6">
    <location>
        <begin position="258"/>
        <end position="283"/>
    </location>
</feature>
<gene>
    <name evidence="8" type="primary">gudP_3</name>
    <name evidence="8" type="ORF">BSTAB16_5739</name>
</gene>
<keyword evidence="9" id="KW-1185">Reference proteome</keyword>
<dbReference type="GO" id="GO:0005886">
    <property type="term" value="C:plasma membrane"/>
    <property type="evidence" value="ECO:0007669"/>
    <property type="project" value="UniProtKB-SubCell"/>
</dbReference>
<dbReference type="PROSITE" id="PS50850">
    <property type="entry name" value="MFS"/>
    <property type="match status" value="1"/>
</dbReference>
<feature type="transmembrane region" description="Helical" evidence="6">
    <location>
        <begin position="46"/>
        <end position="64"/>
    </location>
</feature>
<dbReference type="InterPro" id="IPR000849">
    <property type="entry name" value="Sugar_P_transporter"/>
</dbReference>
<evidence type="ECO:0000313" key="8">
    <source>
        <dbReference type="EMBL" id="VBB15543.1"/>
    </source>
</evidence>
<dbReference type="Proteomes" id="UP000268684">
    <property type="component" value="Chromosome II"/>
</dbReference>
<reference evidence="8 9" key="1">
    <citation type="submission" date="2017-11" db="EMBL/GenBank/DDBJ databases">
        <authorList>
            <person name="Seth-Smith MB H."/>
        </authorList>
    </citation>
    <scope>NUCLEOTIDE SEQUENCE [LARGE SCALE GENOMIC DNA]</scope>
    <source>
        <strain evidence="8">E</strain>
    </source>
</reference>
<feature type="transmembrane region" description="Helical" evidence="6">
    <location>
        <begin position="319"/>
        <end position="341"/>
    </location>
</feature>
<dbReference type="InterPro" id="IPR050382">
    <property type="entry name" value="MFS_Na/Anion_cotransporter"/>
</dbReference>
<dbReference type="SUPFAM" id="SSF103473">
    <property type="entry name" value="MFS general substrate transporter"/>
    <property type="match status" value="1"/>
</dbReference>